<evidence type="ECO:0000256" key="2">
    <source>
        <dbReference type="ARBA" id="ARBA00004123"/>
    </source>
</evidence>
<dbReference type="Pfam" id="PF08648">
    <property type="entry name" value="SNRNP27"/>
    <property type="match status" value="1"/>
</dbReference>
<keyword evidence="6" id="KW-0508">mRNA splicing</keyword>
<evidence type="ECO:0000256" key="7">
    <source>
        <dbReference type="ARBA" id="ARBA00023242"/>
    </source>
</evidence>
<dbReference type="VEuPathDB" id="MicrosporidiaDB:DI09_74p10"/>
<evidence type="ECO:0000259" key="9">
    <source>
        <dbReference type="Pfam" id="PF08648"/>
    </source>
</evidence>
<evidence type="ECO:0000313" key="10">
    <source>
        <dbReference type="EMBL" id="KGG50359.1"/>
    </source>
</evidence>
<dbReference type="InterPro" id="IPR013957">
    <property type="entry name" value="SNRNP27"/>
</dbReference>
<feature type="compositionally biased region" description="Polar residues" evidence="8">
    <location>
        <begin position="93"/>
        <end position="102"/>
    </location>
</feature>
<dbReference type="Proteomes" id="UP000029725">
    <property type="component" value="Unassembled WGS sequence"/>
</dbReference>
<evidence type="ECO:0000256" key="5">
    <source>
        <dbReference type="ARBA" id="ARBA00022664"/>
    </source>
</evidence>
<evidence type="ECO:0000256" key="6">
    <source>
        <dbReference type="ARBA" id="ARBA00023187"/>
    </source>
</evidence>
<feature type="domain" description="U4/U6.U5 small nuclear ribonucleoprotein 27kDa protein" evidence="9">
    <location>
        <begin position="184"/>
        <end position="235"/>
    </location>
</feature>
<protein>
    <submittedName>
        <fullName evidence="10">Splicing factor</fullName>
    </submittedName>
</protein>
<evidence type="ECO:0000256" key="8">
    <source>
        <dbReference type="SAM" id="MobiDB-lite"/>
    </source>
</evidence>
<gene>
    <name evidence="10" type="ORF">DI09_74p10</name>
</gene>
<dbReference type="AlphaFoldDB" id="A0A098VNM6"/>
<feature type="region of interest" description="Disordered" evidence="8">
    <location>
        <begin position="1"/>
        <end position="114"/>
    </location>
</feature>
<dbReference type="OrthoDB" id="21368at2759"/>
<accession>A0A098VNM6</accession>
<evidence type="ECO:0000256" key="3">
    <source>
        <dbReference type="ARBA" id="ARBA00008218"/>
    </source>
</evidence>
<dbReference type="GO" id="GO:0008380">
    <property type="term" value="P:RNA splicing"/>
    <property type="evidence" value="ECO:0007669"/>
    <property type="project" value="UniProtKB-KW"/>
</dbReference>
<keyword evidence="7" id="KW-0539">Nucleus</keyword>
<sequence length="236" mass="27562">MPSKDSFRGEDSPRQKDRYDTKERDRYDTKQRDRYDTKQRDRYDTKERHNSDSRERHHHHSRERYRVSRHSIEGRDHEDDGKRERQPKERNAYCSSSNSSGDKYTISKEGPKDVSASYHFGYKRCDRDFSDNFSSKSSVKLGQTSRPLKDHFLSSEHHNLAKIQKLEVAEDVEEVEDLGSIDPDMEIMRSMGFGSFSSTKGQHVLGADVSAVSTSAPLKYRQYMNRVNGFNKPLQN</sequence>
<evidence type="ECO:0000256" key="1">
    <source>
        <dbReference type="ARBA" id="ARBA00003632"/>
    </source>
</evidence>
<feature type="compositionally biased region" description="Basic and acidic residues" evidence="8">
    <location>
        <begin position="1"/>
        <end position="55"/>
    </location>
</feature>
<dbReference type="GO" id="GO:0071011">
    <property type="term" value="C:precatalytic spliceosome"/>
    <property type="evidence" value="ECO:0007669"/>
    <property type="project" value="TreeGrafter"/>
</dbReference>
<feature type="compositionally biased region" description="Basic and acidic residues" evidence="8">
    <location>
        <begin position="64"/>
        <end position="91"/>
    </location>
</feature>
<dbReference type="HOGENOM" id="CLU_1175681_0_0_1"/>
<evidence type="ECO:0000313" key="11">
    <source>
        <dbReference type="Proteomes" id="UP000029725"/>
    </source>
</evidence>
<name>A0A098VNM6_9MICR</name>
<reference evidence="10 11" key="1">
    <citation type="submission" date="2014-04" db="EMBL/GenBank/DDBJ databases">
        <title>A new species of microsporidia sheds light on the evolution of extreme parasitism.</title>
        <authorList>
            <person name="Haag K.L."/>
            <person name="James T.Y."/>
            <person name="Larsson R."/>
            <person name="Schaer T.M."/>
            <person name="Refardt D."/>
            <person name="Pombert J.-F."/>
            <person name="Ebert D."/>
        </authorList>
    </citation>
    <scope>NUCLEOTIDE SEQUENCE [LARGE SCALE GENOMIC DNA]</scope>
    <source>
        <strain evidence="10 11">UGP3</strain>
        <tissue evidence="10">Spores</tissue>
    </source>
</reference>
<organism evidence="10 11">
    <name type="scientific">Mitosporidium daphniae</name>
    <dbReference type="NCBI Taxonomy" id="1485682"/>
    <lineage>
        <taxon>Eukaryota</taxon>
        <taxon>Fungi</taxon>
        <taxon>Fungi incertae sedis</taxon>
        <taxon>Microsporidia</taxon>
        <taxon>Mitosporidium</taxon>
    </lineage>
</organism>
<proteinExistence type="inferred from homology"/>
<dbReference type="GO" id="GO:0006397">
    <property type="term" value="P:mRNA processing"/>
    <property type="evidence" value="ECO:0007669"/>
    <property type="project" value="UniProtKB-KW"/>
</dbReference>
<dbReference type="PANTHER" id="PTHR31077">
    <property type="entry name" value="U4/U6.U5 SMALL NUCLEAR RIBONUCLEOPROTEIN 27 KDA PROTEIN"/>
    <property type="match status" value="1"/>
</dbReference>
<comment type="caution">
    <text evidence="10">The sequence shown here is derived from an EMBL/GenBank/DDBJ whole genome shotgun (WGS) entry which is preliminary data.</text>
</comment>
<evidence type="ECO:0000256" key="4">
    <source>
        <dbReference type="ARBA" id="ARBA00011825"/>
    </source>
</evidence>
<comment type="similarity">
    <text evidence="3">Belongs to the SNUT3 family.</text>
</comment>
<comment type="subunit">
    <text evidence="4">Part of a tri-snRNP complex.</text>
</comment>
<dbReference type="EMBL" id="JMKJ01000584">
    <property type="protein sequence ID" value="KGG50359.1"/>
    <property type="molecule type" value="Genomic_DNA"/>
</dbReference>
<dbReference type="RefSeq" id="XP_013236800.1">
    <property type="nucleotide sequence ID" value="XM_013381346.1"/>
</dbReference>
<comment type="subcellular location">
    <subcellularLocation>
        <location evidence="2">Nucleus</location>
    </subcellularLocation>
</comment>
<dbReference type="GeneID" id="25260742"/>
<dbReference type="PANTHER" id="PTHR31077:SF1">
    <property type="entry name" value="U4_U6.U5 SMALL NUCLEAR RIBONUCLEOPROTEIN 27 KDA PROTEIN"/>
    <property type="match status" value="1"/>
</dbReference>
<keyword evidence="5" id="KW-0507">mRNA processing</keyword>
<keyword evidence="11" id="KW-1185">Reference proteome</keyword>
<comment type="function">
    <text evidence="1">May play a role in mRNA splicing.</text>
</comment>